<dbReference type="AlphaFoldDB" id="A0A381XGR5"/>
<reference evidence="3" key="1">
    <citation type="submission" date="2018-05" db="EMBL/GenBank/DDBJ databases">
        <authorList>
            <person name="Lanie J.A."/>
            <person name="Ng W.-L."/>
            <person name="Kazmierczak K.M."/>
            <person name="Andrzejewski T.M."/>
            <person name="Davidsen T.M."/>
            <person name="Wayne K.J."/>
            <person name="Tettelin H."/>
            <person name="Glass J.I."/>
            <person name="Rusch D."/>
            <person name="Podicherti R."/>
            <person name="Tsui H.-C.T."/>
            <person name="Winkler M.E."/>
        </authorList>
    </citation>
    <scope>NUCLEOTIDE SEQUENCE</scope>
</reference>
<evidence type="ECO:0000259" key="2">
    <source>
        <dbReference type="PROSITE" id="PS51462"/>
    </source>
</evidence>
<dbReference type="InterPro" id="IPR020084">
    <property type="entry name" value="NUDIX_hydrolase_CS"/>
</dbReference>
<gene>
    <name evidence="3" type="ORF">METZ01_LOCUS116515</name>
</gene>
<organism evidence="3">
    <name type="scientific">marine metagenome</name>
    <dbReference type="NCBI Taxonomy" id="408172"/>
    <lineage>
        <taxon>unclassified sequences</taxon>
        <taxon>metagenomes</taxon>
        <taxon>ecological metagenomes</taxon>
    </lineage>
</organism>
<dbReference type="InterPro" id="IPR015797">
    <property type="entry name" value="NUDIX_hydrolase-like_dom_sf"/>
</dbReference>
<name>A0A381XGR5_9ZZZZ</name>
<feature type="domain" description="Nudix hydrolase" evidence="2">
    <location>
        <begin position="1"/>
        <end position="129"/>
    </location>
</feature>
<dbReference type="Pfam" id="PF00293">
    <property type="entry name" value="NUDIX"/>
    <property type="match status" value="1"/>
</dbReference>
<dbReference type="EMBL" id="UINC01015042">
    <property type="protein sequence ID" value="SVA63661.1"/>
    <property type="molecule type" value="Genomic_DNA"/>
</dbReference>
<dbReference type="PROSITE" id="PS51462">
    <property type="entry name" value="NUDIX"/>
    <property type="match status" value="1"/>
</dbReference>
<dbReference type="SUPFAM" id="SSF55811">
    <property type="entry name" value="Nudix"/>
    <property type="match status" value="1"/>
</dbReference>
<dbReference type="PANTHER" id="PTHR43736">
    <property type="entry name" value="ADP-RIBOSE PYROPHOSPHATASE"/>
    <property type="match status" value="1"/>
</dbReference>
<keyword evidence="1" id="KW-0378">Hydrolase</keyword>
<dbReference type="InterPro" id="IPR000086">
    <property type="entry name" value="NUDIX_hydrolase_dom"/>
</dbReference>
<proteinExistence type="predicted"/>
<evidence type="ECO:0000256" key="1">
    <source>
        <dbReference type="ARBA" id="ARBA00022801"/>
    </source>
</evidence>
<sequence length="146" mass="16690">MSDIVCSGALFYTLDTNRFLFLHRSNGKQANMWGIVGGTNQNTETPWEGLKREIQEEIGSLPKIKKTLPLETFVSNDAQFEFHTYIVVVQSEFIPVLNSEHSGYSWCSFGKWPKPLHLGLRNTLQNKVNLLKLETVFKTISLLDEK</sequence>
<evidence type="ECO:0000313" key="3">
    <source>
        <dbReference type="EMBL" id="SVA63661.1"/>
    </source>
</evidence>
<protein>
    <recommendedName>
        <fullName evidence="2">Nudix hydrolase domain-containing protein</fullName>
    </recommendedName>
</protein>
<dbReference type="PROSITE" id="PS00893">
    <property type="entry name" value="NUDIX_BOX"/>
    <property type="match status" value="1"/>
</dbReference>
<accession>A0A381XGR5</accession>
<dbReference type="GO" id="GO:0016787">
    <property type="term" value="F:hydrolase activity"/>
    <property type="evidence" value="ECO:0007669"/>
    <property type="project" value="UniProtKB-KW"/>
</dbReference>
<dbReference type="PANTHER" id="PTHR43736:SF1">
    <property type="entry name" value="DIHYDRONEOPTERIN TRIPHOSPHATE DIPHOSPHATASE"/>
    <property type="match status" value="1"/>
</dbReference>
<dbReference type="Gene3D" id="3.90.79.10">
    <property type="entry name" value="Nucleoside Triphosphate Pyrophosphohydrolase"/>
    <property type="match status" value="1"/>
</dbReference>